<dbReference type="InterPro" id="IPR020845">
    <property type="entry name" value="AMP-binding_CS"/>
</dbReference>
<dbReference type="PROSITE" id="PS50075">
    <property type="entry name" value="CARRIER"/>
    <property type="match status" value="1"/>
</dbReference>
<feature type="domain" description="Carrier" evidence="5">
    <location>
        <begin position="782"/>
        <end position="857"/>
    </location>
</feature>
<dbReference type="Gene3D" id="3.30.300.30">
    <property type="match status" value="1"/>
</dbReference>
<dbReference type="PANTHER" id="PTHR44845">
    <property type="entry name" value="CARRIER DOMAIN-CONTAINING PROTEIN"/>
    <property type="match status" value="1"/>
</dbReference>
<evidence type="ECO:0000313" key="6">
    <source>
        <dbReference type="EMBL" id="SFB07654.1"/>
    </source>
</evidence>
<dbReference type="FunFam" id="3.40.50.12780:FF:000012">
    <property type="entry name" value="Non-ribosomal peptide synthetase"/>
    <property type="match status" value="1"/>
</dbReference>
<dbReference type="Gene3D" id="2.30.38.10">
    <property type="entry name" value="Luciferase, Domain 3"/>
    <property type="match status" value="1"/>
</dbReference>
<reference evidence="6 7" key="1">
    <citation type="submission" date="2016-10" db="EMBL/GenBank/DDBJ databases">
        <authorList>
            <person name="de Groot N.N."/>
        </authorList>
    </citation>
    <scope>NUCLEOTIDE SEQUENCE [LARGE SCALE GENOMIC DNA]</scope>
    <source>
        <strain evidence="6 7">DSM 12271</strain>
    </source>
</reference>
<dbReference type="SMART" id="SM00823">
    <property type="entry name" value="PKS_PP"/>
    <property type="match status" value="1"/>
</dbReference>
<dbReference type="FunFam" id="3.40.50.980:FF:000002">
    <property type="entry name" value="Enterobactin synthetase component F"/>
    <property type="match status" value="1"/>
</dbReference>
<evidence type="ECO:0000259" key="5">
    <source>
        <dbReference type="PROSITE" id="PS50075"/>
    </source>
</evidence>
<evidence type="ECO:0000256" key="2">
    <source>
        <dbReference type="ARBA" id="ARBA00006432"/>
    </source>
</evidence>
<dbReference type="STRING" id="84698.SAMN04488528_10115"/>
<dbReference type="SUPFAM" id="SSF56801">
    <property type="entry name" value="Acetyl-CoA synthetase-like"/>
    <property type="match status" value="1"/>
</dbReference>
<evidence type="ECO:0000256" key="1">
    <source>
        <dbReference type="ARBA" id="ARBA00001957"/>
    </source>
</evidence>
<dbReference type="InterPro" id="IPR000873">
    <property type="entry name" value="AMP-dep_synth/lig_dom"/>
</dbReference>
<evidence type="ECO:0000256" key="3">
    <source>
        <dbReference type="ARBA" id="ARBA00022450"/>
    </source>
</evidence>
<dbReference type="Gene3D" id="3.30.559.30">
    <property type="entry name" value="Nonribosomal peptide synthetase, condensation domain"/>
    <property type="match status" value="2"/>
</dbReference>
<dbReference type="InterPro" id="IPR001242">
    <property type="entry name" value="Condensation_dom"/>
</dbReference>
<dbReference type="InterPro" id="IPR020459">
    <property type="entry name" value="AMP-binding"/>
</dbReference>
<keyword evidence="3" id="KW-0596">Phosphopantetheine</keyword>
<dbReference type="InterPro" id="IPR036736">
    <property type="entry name" value="ACP-like_sf"/>
</dbReference>
<dbReference type="InterPro" id="IPR045851">
    <property type="entry name" value="AMP-bd_C_sf"/>
</dbReference>
<dbReference type="GO" id="GO:0031177">
    <property type="term" value="F:phosphopantetheine binding"/>
    <property type="evidence" value="ECO:0007669"/>
    <property type="project" value="InterPro"/>
</dbReference>
<evidence type="ECO:0000313" key="7">
    <source>
        <dbReference type="Proteomes" id="UP000198619"/>
    </source>
</evidence>
<dbReference type="Gene3D" id="1.10.1200.10">
    <property type="entry name" value="ACP-like"/>
    <property type="match status" value="1"/>
</dbReference>
<dbReference type="OrthoDB" id="9778383at2"/>
<dbReference type="NCBIfam" id="TIGR01733">
    <property type="entry name" value="AA-adenyl-dom"/>
    <property type="match status" value="1"/>
</dbReference>
<gene>
    <name evidence="6" type="ORF">SAMN04488528_10115</name>
</gene>
<dbReference type="SUPFAM" id="SSF47336">
    <property type="entry name" value="ACP-like"/>
    <property type="match status" value="1"/>
</dbReference>
<dbReference type="Proteomes" id="UP000198619">
    <property type="component" value="Unassembled WGS sequence"/>
</dbReference>
<keyword evidence="7" id="KW-1185">Reference proteome</keyword>
<dbReference type="FunFam" id="2.30.38.10:FF:000001">
    <property type="entry name" value="Non-ribosomal peptide synthetase PvdI"/>
    <property type="match status" value="1"/>
</dbReference>
<dbReference type="Pfam" id="PF00668">
    <property type="entry name" value="Condensation"/>
    <property type="match status" value="1"/>
</dbReference>
<dbReference type="Pfam" id="PF00550">
    <property type="entry name" value="PP-binding"/>
    <property type="match status" value="1"/>
</dbReference>
<dbReference type="PANTHER" id="PTHR44845:SF7">
    <property type="entry name" value="PLIPASTATIN SYNTHASE SUBUNIT D"/>
    <property type="match status" value="1"/>
</dbReference>
<dbReference type="Gene3D" id="3.40.50.980">
    <property type="match status" value="2"/>
</dbReference>
<organism evidence="6 7">
    <name type="scientific">Clostridium frigidicarnis</name>
    <dbReference type="NCBI Taxonomy" id="84698"/>
    <lineage>
        <taxon>Bacteria</taxon>
        <taxon>Bacillati</taxon>
        <taxon>Bacillota</taxon>
        <taxon>Clostridia</taxon>
        <taxon>Eubacteriales</taxon>
        <taxon>Clostridiaceae</taxon>
        <taxon>Clostridium</taxon>
    </lineage>
</organism>
<accession>A0A1I0Y3B2</accession>
<keyword evidence="4" id="KW-0597">Phosphoprotein</keyword>
<dbReference type="RefSeq" id="WP_090040575.1">
    <property type="nucleotide sequence ID" value="NZ_FOKI01000011.1"/>
</dbReference>
<dbReference type="EMBL" id="FOKI01000011">
    <property type="protein sequence ID" value="SFB07654.1"/>
    <property type="molecule type" value="Genomic_DNA"/>
</dbReference>
<sequence>MNRGNIYTFDSQELISAKNYWLENLKGELVKSSIPFDFKENGFSNNERMYLEFDIPKELSSKVLRISNGSDLRLHSILVAAFNTLIYKYLALEDIILGVPILTEFIDENLVNKILPIRSKIDKEISFKELLIQVKNKINEANKNQNYPIENIFYKLDLKVIHNTHPLVDIIILLENIHSDKNIETLNTNIKIAFSRNETNISGKLDFNAKVYTKKTMENLVKNFISCFQACINNIGIKLSDVELLSKDEKYLILNVFNNTKLDYDKQKLIHEFFEEQVERSPEAIAVVYGKNKLTYRELNEKSNQLARLIRNKIKDKPNKNHNYVIGIMVERSLEMIIGIFGILKAGAAYLPIGYDYPLERIKYMIENSSASVLLTQRSLKDKIQEKLEVICLDDNNIYQGDKDNLEKINSSKDLAYVIYTSGSTGNPKGVMIEHYSVINRLNWMQNKYPLDKNDVIMQKTPITFDVSVWELFWWTFVGAQVCLIKQGEERNPQSIVNTICNHKITTLHFVPPMLNVFLEYSINNGVEKLSSLKRVFSSGEVLNVNQVVKFNKELNAKYNVTLHNLYGPTEATVDVTYFDCTPWNQRKIVPIGKPISNTNIYILDGNDKLQPIGIEGEICISGDGIARGYLNREDLSKEKFVINPFVSGTYMYRTGDIGKWLPDGNVEFIGRKDLQVKIRGFRIELSEIEYQLLKIKEVKEVAVKDFTNKEGMKYICAYLVSEGNIDIDSIRNALANELPDYMIPSYFVKLYKLTCKANGKIDKQALPDPLECASIGVEYVAPTDEIEEKLVAIWSALIHINKIGINDPFFDMGGNSIMLVNMHSMIEKEFKVNITIADLFSYPTIRQLGDFIRNNIKGESNNVIRLDSFILPEEYYATSWTQSKQSSFQFEVDLETIDKMKNIAIEENSTLNDIFVSLYAYLFYKITNESNIFVQTAIYDIDKVVPVKFEFDSITNFKEMFGVVRKTINKENEFYHKNGYVNKTISYQNERSVYLFFYDNENITRDFINSDSLNIVMSVEKIDGRVIYYLEYNSKVFDSHHMENFVQNYINLINFIVNK</sequence>
<protein>
    <submittedName>
        <fullName evidence="6">Amino acid adenylation domain-containing protein</fullName>
    </submittedName>
</protein>
<comment type="similarity">
    <text evidence="2">Belongs to the ATP-dependent AMP-binding enzyme family.</text>
</comment>
<evidence type="ECO:0000256" key="4">
    <source>
        <dbReference type="ARBA" id="ARBA00022553"/>
    </source>
</evidence>
<dbReference type="InterPro" id="IPR010071">
    <property type="entry name" value="AA_adenyl_dom"/>
</dbReference>
<proteinExistence type="inferred from homology"/>
<dbReference type="InterPro" id="IPR020806">
    <property type="entry name" value="PKS_PP-bd"/>
</dbReference>
<name>A0A1I0Y3B2_9CLOT</name>
<dbReference type="PROSITE" id="PS00455">
    <property type="entry name" value="AMP_BINDING"/>
    <property type="match status" value="1"/>
</dbReference>
<dbReference type="SUPFAM" id="SSF52777">
    <property type="entry name" value="CoA-dependent acyltransferases"/>
    <property type="match status" value="2"/>
</dbReference>
<comment type="cofactor">
    <cofactor evidence="1">
        <name>pantetheine 4'-phosphate</name>
        <dbReference type="ChEBI" id="CHEBI:47942"/>
    </cofactor>
</comment>
<dbReference type="PRINTS" id="PR00154">
    <property type="entry name" value="AMPBINDING"/>
</dbReference>
<dbReference type="Pfam" id="PF00501">
    <property type="entry name" value="AMP-binding"/>
    <property type="match status" value="1"/>
</dbReference>
<dbReference type="GO" id="GO:0003824">
    <property type="term" value="F:catalytic activity"/>
    <property type="evidence" value="ECO:0007669"/>
    <property type="project" value="InterPro"/>
</dbReference>
<dbReference type="AlphaFoldDB" id="A0A1I0Y3B2"/>
<dbReference type="FunFam" id="3.40.50.980:FF:000001">
    <property type="entry name" value="Non-ribosomal peptide synthetase"/>
    <property type="match status" value="1"/>
</dbReference>
<dbReference type="InterPro" id="IPR009081">
    <property type="entry name" value="PP-bd_ACP"/>
</dbReference>